<keyword evidence="13" id="KW-1185">Reference proteome</keyword>
<evidence type="ECO:0000256" key="6">
    <source>
        <dbReference type="ARBA" id="ARBA00022801"/>
    </source>
</evidence>
<dbReference type="PROSITE" id="PS00893">
    <property type="entry name" value="NUDIX_BOX"/>
    <property type="match status" value="1"/>
</dbReference>
<proteinExistence type="inferred from homology"/>
<evidence type="ECO:0000256" key="9">
    <source>
        <dbReference type="ARBA" id="ARBA00023679"/>
    </source>
</evidence>
<dbReference type="PANTHER" id="PTHR42904">
    <property type="entry name" value="NUDIX HYDROLASE, NUDC SUBFAMILY"/>
    <property type="match status" value="1"/>
</dbReference>
<evidence type="ECO:0000256" key="2">
    <source>
        <dbReference type="ARBA" id="ARBA00001947"/>
    </source>
</evidence>
<comment type="caution">
    <text evidence="12">The sequence shown here is derived from an EMBL/GenBank/DDBJ whole genome shotgun (WGS) entry which is preliminary data.</text>
</comment>
<evidence type="ECO:0000256" key="4">
    <source>
        <dbReference type="ARBA" id="ARBA00012381"/>
    </source>
</evidence>
<dbReference type="GO" id="GO:0016787">
    <property type="term" value="F:hydrolase activity"/>
    <property type="evidence" value="ECO:0007669"/>
    <property type="project" value="UniProtKB-KW"/>
</dbReference>
<sequence>MMNRNVAPEARGITFTGSTLDRADQLRVHPERLSVAWADTRARVVRLDGLDPLPDDEGMLATGPIEPGARLADHALLGLQEDGVPLFIALHVEKKPHEPPVFPPKVWQIVPHLRPDQAALYAGARSLVDWHDRHQFCACCGSPTHPVKAGWSRQCGTCGAEHFPRTDPVVIMLAEYEDKVLIARGARFPPGRFSALAGFVEPGETIEEAVRRELWEETGIRTGRVDYLFSQPWPFPSQLMIACTAQALDCALTLDLEEVAEAMWVSREEVRAALAEAPDARFQPPTPVAVAHHMLRHWLGE</sequence>
<name>A0ABR6NLT9_9SPHN</name>
<dbReference type="EMBL" id="JACHKA010000001">
    <property type="protein sequence ID" value="MBB5987174.1"/>
    <property type="molecule type" value="Genomic_DNA"/>
</dbReference>
<dbReference type="Pfam" id="PF00293">
    <property type="entry name" value="NUDIX"/>
    <property type="match status" value="1"/>
</dbReference>
<evidence type="ECO:0000313" key="13">
    <source>
        <dbReference type="Proteomes" id="UP001138540"/>
    </source>
</evidence>
<evidence type="ECO:0000259" key="11">
    <source>
        <dbReference type="PROSITE" id="PS51462"/>
    </source>
</evidence>
<dbReference type="InterPro" id="IPR050241">
    <property type="entry name" value="NAD-cap_RNA_hydrolase_NudC"/>
</dbReference>
<dbReference type="InterPro" id="IPR049734">
    <property type="entry name" value="NudC-like_C"/>
</dbReference>
<dbReference type="Pfam" id="PF09297">
    <property type="entry name" value="Zn_ribbon_NUD"/>
    <property type="match status" value="1"/>
</dbReference>
<dbReference type="EC" id="3.6.1.22" evidence="4"/>
<keyword evidence="7" id="KW-0460">Magnesium</keyword>
<organism evidence="12 13">
    <name type="scientific">Sphingobium lignivorans</name>
    <dbReference type="NCBI Taxonomy" id="2735886"/>
    <lineage>
        <taxon>Bacteria</taxon>
        <taxon>Pseudomonadati</taxon>
        <taxon>Pseudomonadota</taxon>
        <taxon>Alphaproteobacteria</taxon>
        <taxon>Sphingomonadales</taxon>
        <taxon>Sphingomonadaceae</taxon>
        <taxon>Sphingobium</taxon>
    </lineage>
</organism>
<comment type="similarity">
    <text evidence="3">Belongs to the Nudix hydrolase family. NudC subfamily.</text>
</comment>
<feature type="domain" description="Nudix hydrolase" evidence="11">
    <location>
        <begin position="164"/>
        <end position="288"/>
    </location>
</feature>
<evidence type="ECO:0000256" key="8">
    <source>
        <dbReference type="ARBA" id="ARBA00023027"/>
    </source>
</evidence>
<evidence type="ECO:0000256" key="3">
    <source>
        <dbReference type="ARBA" id="ARBA00009595"/>
    </source>
</evidence>
<dbReference type="SUPFAM" id="SSF55811">
    <property type="entry name" value="Nudix"/>
    <property type="match status" value="1"/>
</dbReference>
<evidence type="ECO:0000256" key="10">
    <source>
        <dbReference type="RuleBase" id="RU003476"/>
    </source>
</evidence>
<dbReference type="InterPro" id="IPR015376">
    <property type="entry name" value="Znr_NADH_PPase"/>
</dbReference>
<dbReference type="NCBIfam" id="NF001299">
    <property type="entry name" value="PRK00241.1"/>
    <property type="match status" value="1"/>
</dbReference>
<dbReference type="Proteomes" id="UP001138540">
    <property type="component" value="Unassembled WGS sequence"/>
</dbReference>
<keyword evidence="8" id="KW-0520">NAD</keyword>
<comment type="cofactor">
    <cofactor evidence="2">
        <name>Zn(2+)</name>
        <dbReference type="ChEBI" id="CHEBI:29105"/>
    </cofactor>
</comment>
<reference evidence="12 13" key="1">
    <citation type="submission" date="2020-08" db="EMBL/GenBank/DDBJ databases">
        <title>Exploring microbial biodiversity for novel pathways involved in the catabolism of aromatic compounds derived from lignin.</title>
        <authorList>
            <person name="Elkins J."/>
        </authorList>
    </citation>
    <scope>NUCLEOTIDE SEQUENCE [LARGE SCALE GENOMIC DNA]</scope>
    <source>
        <strain evidence="12 13">B1D3A</strain>
    </source>
</reference>
<accession>A0ABR6NLT9</accession>
<gene>
    <name evidence="12" type="ORF">HNP60_003148</name>
</gene>
<evidence type="ECO:0000256" key="5">
    <source>
        <dbReference type="ARBA" id="ARBA00022723"/>
    </source>
</evidence>
<dbReference type="Gene3D" id="3.90.79.10">
    <property type="entry name" value="Nucleoside Triphosphate Pyrophosphohydrolase"/>
    <property type="match status" value="1"/>
</dbReference>
<dbReference type="PROSITE" id="PS51462">
    <property type="entry name" value="NUDIX"/>
    <property type="match status" value="1"/>
</dbReference>
<evidence type="ECO:0000256" key="1">
    <source>
        <dbReference type="ARBA" id="ARBA00001946"/>
    </source>
</evidence>
<keyword evidence="6 10" id="KW-0378">Hydrolase</keyword>
<dbReference type="CDD" id="cd03429">
    <property type="entry name" value="NUDIX_NADH_pyrophosphatase_Nudt13"/>
    <property type="match status" value="1"/>
</dbReference>
<dbReference type="RefSeq" id="WP_184155515.1">
    <property type="nucleotide sequence ID" value="NZ_JACHKA010000001.1"/>
</dbReference>
<protein>
    <recommendedName>
        <fullName evidence="4">NAD(+) diphosphatase</fullName>
        <ecNumber evidence="4">3.6.1.22</ecNumber>
    </recommendedName>
</protein>
<dbReference type="PANTHER" id="PTHR42904:SF6">
    <property type="entry name" value="NAD-CAPPED RNA HYDROLASE NUDT12"/>
    <property type="match status" value="1"/>
</dbReference>
<dbReference type="InterPro" id="IPR015797">
    <property type="entry name" value="NUDIX_hydrolase-like_dom_sf"/>
</dbReference>
<evidence type="ECO:0000313" key="12">
    <source>
        <dbReference type="EMBL" id="MBB5987174.1"/>
    </source>
</evidence>
<dbReference type="InterPro" id="IPR020084">
    <property type="entry name" value="NUDIX_hydrolase_CS"/>
</dbReference>
<dbReference type="PRINTS" id="PR00502">
    <property type="entry name" value="NUDIXFAMILY"/>
</dbReference>
<dbReference type="Gene3D" id="3.90.79.20">
    <property type="match status" value="1"/>
</dbReference>
<comment type="catalytic activity">
    <reaction evidence="9">
        <text>a 5'-end NAD(+)-phospho-ribonucleoside in mRNA + H2O = a 5'-end phospho-adenosine-phospho-ribonucleoside in mRNA + beta-nicotinamide D-ribonucleotide + 2 H(+)</text>
        <dbReference type="Rhea" id="RHEA:60876"/>
        <dbReference type="Rhea" id="RHEA-COMP:15698"/>
        <dbReference type="Rhea" id="RHEA-COMP:15719"/>
        <dbReference type="ChEBI" id="CHEBI:14649"/>
        <dbReference type="ChEBI" id="CHEBI:15377"/>
        <dbReference type="ChEBI" id="CHEBI:15378"/>
        <dbReference type="ChEBI" id="CHEBI:144029"/>
        <dbReference type="ChEBI" id="CHEBI:144051"/>
    </reaction>
    <physiologicalReaction direction="left-to-right" evidence="9">
        <dbReference type="Rhea" id="RHEA:60877"/>
    </physiologicalReaction>
</comment>
<dbReference type="InterPro" id="IPR020476">
    <property type="entry name" value="Nudix_hydrolase"/>
</dbReference>
<comment type="cofactor">
    <cofactor evidence="1">
        <name>Mg(2+)</name>
        <dbReference type="ChEBI" id="CHEBI:18420"/>
    </cofactor>
</comment>
<keyword evidence="5" id="KW-0479">Metal-binding</keyword>
<evidence type="ECO:0000256" key="7">
    <source>
        <dbReference type="ARBA" id="ARBA00022842"/>
    </source>
</evidence>
<dbReference type="InterPro" id="IPR000086">
    <property type="entry name" value="NUDIX_hydrolase_dom"/>
</dbReference>